<feature type="transmembrane region" description="Helical" evidence="1">
    <location>
        <begin position="142"/>
        <end position="160"/>
    </location>
</feature>
<comment type="caution">
    <text evidence="3">The sequence shown here is derived from an EMBL/GenBank/DDBJ whole genome shotgun (WGS) entry which is preliminary data.</text>
</comment>
<protein>
    <submittedName>
        <fullName evidence="3">Uncharacterized protein</fullName>
    </submittedName>
</protein>
<feature type="signal peptide" evidence="2">
    <location>
        <begin position="1"/>
        <end position="26"/>
    </location>
</feature>
<feature type="transmembrane region" description="Helical" evidence="1">
    <location>
        <begin position="271"/>
        <end position="292"/>
    </location>
</feature>
<evidence type="ECO:0000313" key="4">
    <source>
        <dbReference type="Proteomes" id="UP001175000"/>
    </source>
</evidence>
<accession>A0AA40C0X4</accession>
<evidence type="ECO:0000313" key="3">
    <source>
        <dbReference type="EMBL" id="KAK0620900.1"/>
    </source>
</evidence>
<feature type="transmembrane region" description="Helical" evidence="1">
    <location>
        <begin position="559"/>
        <end position="582"/>
    </location>
</feature>
<dbReference type="Proteomes" id="UP001175000">
    <property type="component" value="Unassembled WGS sequence"/>
</dbReference>
<organism evidence="3 4">
    <name type="scientific">Immersiella caudata</name>
    <dbReference type="NCBI Taxonomy" id="314043"/>
    <lineage>
        <taxon>Eukaryota</taxon>
        <taxon>Fungi</taxon>
        <taxon>Dikarya</taxon>
        <taxon>Ascomycota</taxon>
        <taxon>Pezizomycotina</taxon>
        <taxon>Sordariomycetes</taxon>
        <taxon>Sordariomycetidae</taxon>
        <taxon>Sordariales</taxon>
        <taxon>Lasiosphaeriaceae</taxon>
        <taxon>Immersiella</taxon>
    </lineage>
</organism>
<evidence type="ECO:0000256" key="1">
    <source>
        <dbReference type="SAM" id="Phobius"/>
    </source>
</evidence>
<keyword evidence="1" id="KW-0812">Transmembrane</keyword>
<feature type="transmembrane region" description="Helical" evidence="1">
    <location>
        <begin position="304"/>
        <end position="324"/>
    </location>
</feature>
<sequence>MVFKISPLSAVLLLALLAFGTSVCGAANTGQFDKCEDVVRSILNGTLVLPGPLGEIDNITIYEFGYMYEGHVMYLKPSCPRSDLLTLTLDGCRAICGSQPQLAEPAGALSLTATWVFPLGIIFSLPYEAHRDHKVWNTLKAVFNWLGGAPAALTAILWNVGQIRRCRRRAAGHDDVIRDAFYVLSCFNQFDFNSSHKKGKNHKKGVDKTLFFKTLIYGLFRPRASLTMETKKQLVTRRPADLADHEPLDMILTRDLLIELAFQLRMLRRKMVIPVLTSLAVFLVAYVFSVVLAFGDLDKGIDVVYMSIGLFVLWLPVLVAFGIIDRNPTSSERTAELLTRWLHNVAVVREWAISPTAGERNQGTADGLPNEAEIHGEPDRDEVMGAGGPHDAGNSIGLANLSAVTTRDPGLDPPYTSLGRLSGQWWHGENEERPESFYVGQFVGQGRTMHYCALVDAVMTATRETERFKNHIDEYDARGAEAAAIFAGPKSRSWYKYAFSGLLIVWVEIMMATGFAFMTPTVGPGCWSGSCFLYGALSTISWGIQFWKRPPAWLKGLAYFANGLAFLWLIAVIAMQLSGAFFNCYCLSSPIASALGWGRYMSFGNASEFRDKFDLLSWWIGFATIGGLVPIIACTVAFHWWRKGQHMWRANQRGGVHADENITIRGRPVRADMTWLTRGPLNSERV</sequence>
<feature type="chain" id="PRO_5041240604" evidence="2">
    <location>
        <begin position="27"/>
        <end position="686"/>
    </location>
</feature>
<keyword evidence="1" id="KW-1133">Transmembrane helix</keyword>
<feature type="transmembrane region" description="Helical" evidence="1">
    <location>
        <begin position="497"/>
        <end position="521"/>
    </location>
</feature>
<name>A0AA40C0X4_9PEZI</name>
<keyword evidence="1" id="KW-0472">Membrane</keyword>
<gene>
    <name evidence="3" type="ORF">B0T14DRAFT_587753</name>
</gene>
<reference evidence="3" key="1">
    <citation type="submission" date="2023-06" db="EMBL/GenBank/DDBJ databases">
        <title>Genome-scale phylogeny and comparative genomics of the fungal order Sordariales.</title>
        <authorList>
            <consortium name="Lawrence Berkeley National Laboratory"/>
            <person name="Hensen N."/>
            <person name="Bonometti L."/>
            <person name="Westerberg I."/>
            <person name="Brannstrom I.O."/>
            <person name="Guillou S."/>
            <person name="Cros-Aarteil S."/>
            <person name="Calhoun S."/>
            <person name="Haridas S."/>
            <person name="Kuo A."/>
            <person name="Mondo S."/>
            <person name="Pangilinan J."/>
            <person name="Riley R."/>
            <person name="Labutti K."/>
            <person name="Andreopoulos B."/>
            <person name="Lipzen A."/>
            <person name="Chen C."/>
            <person name="Yanf M."/>
            <person name="Daum C."/>
            <person name="Ng V."/>
            <person name="Clum A."/>
            <person name="Steindorff A."/>
            <person name="Ohm R."/>
            <person name="Martin F."/>
            <person name="Silar P."/>
            <person name="Natvig D."/>
            <person name="Lalanne C."/>
            <person name="Gautier V."/>
            <person name="Ament-Velasquez S.L."/>
            <person name="Kruys A."/>
            <person name="Hutchinson M.I."/>
            <person name="Powell A.J."/>
            <person name="Barry K."/>
            <person name="Miller A.N."/>
            <person name="Grigoriev I.V."/>
            <person name="Debuchy R."/>
            <person name="Gladieux P."/>
            <person name="Thoren M.H."/>
            <person name="Johannesson H."/>
        </authorList>
    </citation>
    <scope>NUCLEOTIDE SEQUENCE</scope>
    <source>
        <strain evidence="3">CBS 606.72</strain>
    </source>
</reference>
<dbReference type="AlphaFoldDB" id="A0AA40C0X4"/>
<dbReference type="EMBL" id="JAULSU010000004">
    <property type="protein sequence ID" value="KAK0620900.1"/>
    <property type="molecule type" value="Genomic_DNA"/>
</dbReference>
<proteinExistence type="predicted"/>
<keyword evidence="4" id="KW-1185">Reference proteome</keyword>
<keyword evidence="2" id="KW-0732">Signal</keyword>
<evidence type="ECO:0000256" key="2">
    <source>
        <dbReference type="SAM" id="SignalP"/>
    </source>
</evidence>
<feature type="transmembrane region" description="Helical" evidence="1">
    <location>
        <begin position="618"/>
        <end position="641"/>
    </location>
</feature>